<evidence type="ECO:0000256" key="17">
    <source>
        <dbReference type="ARBA" id="ARBA00023309"/>
    </source>
</evidence>
<dbReference type="InterPro" id="IPR000148">
    <property type="entry name" value="Papilloma_E7"/>
</dbReference>
<evidence type="ECO:0000256" key="15">
    <source>
        <dbReference type="ARBA" id="ARBA00023258"/>
    </source>
</evidence>
<comment type="PTM">
    <text evidence="18">Highly phosphorylated.</text>
</comment>
<comment type="subunit">
    <text evidence="18">Homodimer. Homooligomer. Interacts with host RB1; this interaction induces dissociation of RB1-E2F1 complex thereby disrupting RB1 activity. Interacts with host EP300; this interaction represses EP300 transcriptional activity. Interacts with protein E2; this interaction inhibits E7 oncogenic activity. Interacts with host TMEM173/STING; this interaction impairs the ability of TMEM173/STING to sense cytosolic DNA and promote the production of type I interferon (IFN-alpha and IFN-beta).</text>
</comment>
<feature type="short sequence motif" description="LXCXE motif; interaction with host RB1 and TMEM173/STING" evidence="18">
    <location>
        <begin position="24"/>
        <end position="28"/>
    </location>
</feature>
<comment type="similarity">
    <text evidence="18 19">Belongs to the papillomaviridae E7 protein family.</text>
</comment>
<comment type="caution">
    <text evidence="18">Lacks conserved residue(s) required for the propagation of feature annotation.</text>
</comment>
<keyword evidence="6 18" id="KW-0479">Metal-binding</keyword>
<dbReference type="GO" id="GO:0008270">
    <property type="term" value="F:zinc ion binding"/>
    <property type="evidence" value="ECO:0007669"/>
    <property type="project" value="UniProtKB-KW"/>
</dbReference>
<dbReference type="Gene3D" id="3.30.160.330">
    <property type="match status" value="1"/>
</dbReference>
<organism evidence="20 21">
    <name type="scientific">Bos taurus papillomavirus 17</name>
    <dbReference type="NCBI Taxonomy" id="1887215"/>
    <lineage>
        <taxon>Viruses</taxon>
        <taxon>Monodnaviria</taxon>
        <taxon>Shotokuvirae</taxon>
        <taxon>Cossaviricota</taxon>
        <taxon>Papovaviricetes</taxon>
        <taxon>Zurhausenvirales</taxon>
        <taxon>Papillomaviridae</taxon>
        <taxon>Firstpapillomavirinae</taxon>
        <taxon>Xipapillomavirus</taxon>
        <taxon>Xipapillomavirus 4</taxon>
    </lineage>
</organism>
<keyword evidence="1 18" id="KW-1121">Modulation of host cell cycle by virus</keyword>
<keyword evidence="12 18" id="KW-0010">Activator</keyword>
<keyword evidence="10 18" id="KW-0805">Transcription regulation</keyword>
<evidence type="ECO:0000256" key="18">
    <source>
        <dbReference type="HAMAP-Rule" id="MF_04004"/>
    </source>
</evidence>
<feature type="short sequence motif" description="Nuclear export signal" evidence="18">
    <location>
        <begin position="68"/>
        <end position="76"/>
    </location>
</feature>
<dbReference type="GO" id="GO:0006351">
    <property type="term" value="P:DNA-templated transcription"/>
    <property type="evidence" value="ECO:0007669"/>
    <property type="project" value="UniProtKB-UniRule"/>
</dbReference>
<accession>A0A1B2K202</accession>
<dbReference type="HAMAP" id="MF_04004">
    <property type="entry name" value="PPV_E7"/>
    <property type="match status" value="1"/>
</dbReference>
<proteinExistence type="inferred from homology"/>
<dbReference type="Proteomes" id="UP000123590">
    <property type="component" value="Segment"/>
</dbReference>
<keyword evidence="3 18" id="KW-1048">Host nucleus</keyword>
<protein>
    <recommendedName>
        <fullName evidence="18 19">Protein E7</fullName>
    </recommendedName>
</protein>
<comment type="function">
    <text evidence="18">Plays a role in viral genome replication by driving entry of quiescent cells into the cell cycle. Stimulation of progression from G1 to S phase allows the virus to efficiently use the cellular DNA replicating machinery to achieve viral genome replication. E7 protein has both transforming and trans-activating activities. Induces the disassembly of the E2F1 transcription factor from RB1, with subsequent transcriptional activation of E2F1-regulated S-phase genes. Interferes with host histone deacetylation mediated by HDAC1 and HDAC2, leading to transcription activation. Plays also a role in the inhibition of both antiviral and antiproliferative functions of host interferon alpha. Interaction with host TMEM173/STING impairs the ability of TMEM173/STING to sense cytosolic DNA and promote the production of type I interferon (IFN-alpha and IFN-beta).</text>
</comment>
<dbReference type="RefSeq" id="YP_009272588.1">
    <property type="nucleotide sequence ID" value="NC_030797.1"/>
</dbReference>
<dbReference type="GO" id="GO:0030430">
    <property type="term" value="C:host cell cytoplasm"/>
    <property type="evidence" value="ECO:0007669"/>
    <property type="project" value="UniProtKB-SubCell"/>
</dbReference>
<reference evidence="20 21" key="1">
    <citation type="submission" date="2016-01" db="EMBL/GenBank/DDBJ databases">
        <title>How many papillomavirus species can be undetected in fibropapillomas?</title>
        <authorList>
            <person name="Daudt C."/>
            <person name="Chaves da Silva F.R."/>
            <person name="Streck A.F."/>
            <person name="Weber M.N."/>
            <person name="Cibulski S.P."/>
            <person name="Canal C.W."/>
        </authorList>
    </citation>
    <scope>NUCLEOTIDE SEQUENCE [LARGE SCALE GENOMIC DNA]</scope>
</reference>
<keyword evidence="7 18" id="KW-0863">Zinc-finger</keyword>
<keyword evidence="2 18" id="KW-0244">Early protein</keyword>
<feature type="zinc finger region" evidence="18">
    <location>
        <begin position="50"/>
        <end position="86"/>
    </location>
</feature>
<keyword evidence="8 18" id="KW-1114">Inhibition of host interferon signaling pathway by virus</keyword>
<dbReference type="PIRSF" id="PIRSF003407">
    <property type="entry name" value="Papvi_E7"/>
    <property type="match status" value="1"/>
</dbReference>
<dbReference type="GO" id="GO:0052170">
    <property type="term" value="P:symbiont-mediated suppression of host innate immune response"/>
    <property type="evidence" value="ECO:0007669"/>
    <property type="project" value="UniProtKB-KW"/>
</dbReference>
<evidence type="ECO:0000256" key="14">
    <source>
        <dbReference type="ARBA" id="ARBA00023200"/>
    </source>
</evidence>
<keyword evidence="21" id="KW-1185">Reference proteome</keyword>
<evidence type="ECO:0000313" key="20">
    <source>
        <dbReference type="EMBL" id="ANZ90239.1"/>
    </source>
</evidence>
<dbReference type="GO" id="GO:0003677">
    <property type="term" value="F:DNA binding"/>
    <property type="evidence" value="ECO:0007669"/>
    <property type="project" value="UniProtKB-UniRule"/>
</dbReference>
<evidence type="ECO:0000256" key="12">
    <source>
        <dbReference type="ARBA" id="ARBA00023159"/>
    </source>
</evidence>
<keyword evidence="15" id="KW-0922">Interferon antiviral system evasion</keyword>
<comment type="domain">
    <text evidence="18">The E7 terminal domain is an intrinsically disordered domain, whose flexibility and conformational transitions confer target adaptability to the oncoprotein. It allows adaptation to a variety of protein targets and exposes the PEST degradation sequence that regulates its turnover in the cell.</text>
</comment>
<evidence type="ECO:0000256" key="6">
    <source>
        <dbReference type="ARBA" id="ARBA00022723"/>
    </source>
</evidence>
<evidence type="ECO:0000256" key="3">
    <source>
        <dbReference type="ARBA" id="ARBA00022562"/>
    </source>
</evidence>
<dbReference type="EMBL" id="KU519392">
    <property type="protein sequence ID" value="ANZ90239.1"/>
    <property type="molecule type" value="Genomic_DNA"/>
</dbReference>
<keyword evidence="17 18" id="KW-1078">G1/S host cell cycle checkpoint dysregulation by virus</keyword>
<evidence type="ECO:0000256" key="7">
    <source>
        <dbReference type="ARBA" id="ARBA00022771"/>
    </source>
</evidence>
<keyword evidence="9 18" id="KW-0862">Zinc</keyword>
<comment type="subcellular location">
    <subcellularLocation>
        <location evidence="18">Host cytoplasm</location>
    </subcellularLocation>
    <subcellularLocation>
        <location evidence="18">Host nucleus</location>
    </subcellularLocation>
    <text evidence="18">Predominantly found in the host nucleus.</text>
</comment>
<dbReference type="GO" id="GO:0039645">
    <property type="term" value="P:symbiont-mediated perturbation of host cell cycle G1/S transition checkpoint"/>
    <property type="evidence" value="ECO:0007669"/>
    <property type="project" value="UniProtKB-UniRule"/>
</dbReference>
<keyword evidence="4 18" id="KW-0945">Host-virus interaction</keyword>
<keyword evidence="5 18" id="KW-1090">Inhibition of host innate immune response by virus</keyword>
<evidence type="ECO:0000256" key="16">
    <source>
        <dbReference type="ARBA" id="ARBA00023280"/>
    </source>
</evidence>
<evidence type="ECO:0000256" key="13">
    <source>
        <dbReference type="ARBA" id="ARBA00023163"/>
    </source>
</evidence>
<evidence type="ECO:0000256" key="10">
    <source>
        <dbReference type="ARBA" id="ARBA00023015"/>
    </source>
</evidence>
<dbReference type="GeneID" id="28544383"/>
<dbReference type="GO" id="GO:0003700">
    <property type="term" value="F:DNA-binding transcription factor activity"/>
    <property type="evidence" value="ECO:0007669"/>
    <property type="project" value="UniProtKB-UniRule"/>
</dbReference>
<evidence type="ECO:0000256" key="5">
    <source>
        <dbReference type="ARBA" id="ARBA00022632"/>
    </source>
</evidence>
<dbReference type="GO" id="GO:0042025">
    <property type="term" value="C:host cell nucleus"/>
    <property type="evidence" value="ECO:0007669"/>
    <property type="project" value="UniProtKB-SubCell"/>
</dbReference>
<evidence type="ECO:0000256" key="4">
    <source>
        <dbReference type="ARBA" id="ARBA00022581"/>
    </source>
</evidence>
<dbReference type="KEGG" id="vg:28544383"/>
<evidence type="ECO:0000256" key="9">
    <source>
        <dbReference type="ARBA" id="ARBA00022833"/>
    </source>
</evidence>
<sequence length="93" mass="10177">MRGEAPTIPDIELDLRDLVTAVDLQCNETLSPDFEAVPEPPSPYKVVSSCFNCGCKLRIFVVASSGSIRNFHQLLLGNLSFLCVTCGKVVFSR</sequence>
<dbReference type="GO" id="GO:0039502">
    <property type="term" value="P:symbiont-mediated suppression of host type I interferon-mediated signaling pathway"/>
    <property type="evidence" value="ECO:0007669"/>
    <property type="project" value="UniProtKB-UniRule"/>
</dbReference>
<keyword evidence="11 18" id="KW-0238">DNA-binding</keyword>
<dbReference type="Pfam" id="PF00527">
    <property type="entry name" value="E7"/>
    <property type="match status" value="1"/>
</dbReference>
<evidence type="ECO:0000256" key="11">
    <source>
        <dbReference type="ARBA" id="ARBA00023125"/>
    </source>
</evidence>
<evidence type="ECO:0000256" key="2">
    <source>
        <dbReference type="ARBA" id="ARBA00022518"/>
    </source>
</evidence>
<name>A0A1B2K202_9PAPI</name>
<keyword evidence="14 18" id="KW-1035">Host cytoplasm</keyword>
<keyword evidence="13 18" id="KW-0804">Transcription</keyword>
<dbReference type="SUPFAM" id="SSF161234">
    <property type="entry name" value="E7 C-terminal domain-like"/>
    <property type="match status" value="1"/>
</dbReference>
<gene>
    <name evidence="18 20" type="primary">E7</name>
</gene>
<comment type="function">
    <text evidence="19">E7 protein has both transforming and trans-activating activities.</text>
</comment>
<evidence type="ECO:0000256" key="8">
    <source>
        <dbReference type="ARBA" id="ARBA00022830"/>
    </source>
</evidence>
<dbReference type="OrthoDB" id="28045at10239"/>
<evidence type="ECO:0000256" key="1">
    <source>
        <dbReference type="ARBA" id="ARBA00022504"/>
    </source>
</evidence>
<evidence type="ECO:0000256" key="19">
    <source>
        <dbReference type="PIRNR" id="PIRNR003407"/>
    </source>
</evidence>
<evidence type="ECO:0000313" key="21">
    <source>
        <dbReference type="Proteomes" id="UP000123590"/>
    </source>
</evidence>
<keyword evidence="16 18" id="KW-0899">Viral immunoevasion</keyword>
<dbReference type="GO" id="GO:0019904">
    <property type="term" value="F:protein domain specific binding"/>
    <property type="evidence" value="ECO:0007669"/>
    <property type="project" value="UniProtKB-UniRule"/>
</dbReference>